<reference evidence="3" key="1">
    <citation type="journal article" date="2019" name="Int. J. Syst. Evol. Microbiol.">
        <title>The Global Catalogue of Microorganisms (GCM) 10K type strain sequencing project: providing services to taxonomists for standard genome sequencing and annotation.</title>
        <authorList>
            <consortium name="The Broad Institute Genomics Platform"/>
            <consortium name="The Broad Institute Genome Sequencing Center for Infectious Disease"/>
            <person name="Wu L."/>
            <person name="Ma J."/>
        </authorList>
    </citation>
    <scope>NUCLEOTIDE SEQUENCE [LARGE SCALE GENOMIC DNA]</scope>
    <source>
        <strain evidence="3">NCAIM B.02333</strain>
    </source>
</reference>
<dbReference type="Proteomes" id="UP001595685">
    <property type="component" value="Unassembled WGS sequence"/>
</dbReference>
<sequence>MPARRTARHRADVGARAAITPRRRTRRPRRTSRRMGPPLLLAGLLAIASLTITTPSDAADADVRVPAPTARTVGG</sequence>
<dbReference type="RefSeq" id="WP_340296196.1">
    <property type="nucleotide sequence ID" value="NZ_JBBEOI010000471.1"/>
</dbReference>
<feature type="region of interest" description="Disordered" evidence="1">
    <location>
        <begin position="1"/>
        <end position="37"/>
    </location>
</feature>
<evidence type="ECO:0000313" key="3">
    <source>
        <dbReference type="Proteomes" id="UP001595685"/>
    </source>
</evidence>
<proteinExistence type="predicted"/>
<keyword evidence="3" id="KW-1185">Reference proteome</keyword>
<dbReference type="EMBL" id="JBHRWW010000006">
    <property type="protein sequence ID" value="MFC3688732.1"/>
    <property type="molecule type" value="Genomic_DNA"/>
</dbReference>
<accession>A0ABV7WIL0</accession>
<name>A0ABV7WIL0_9MICO</name>
<feature type="compositionally biased region" description="Basic residues" evidence="1">
    <location>
        <begin position="21"/>
        <end position="33"/>
    </location>
</feature>
<gene>
    <name evidence="2" type="ORF">ACFOLH_10300</name>
</gene>
<comment type="caution">
    <text evidence="2">The sequence shown here is derived from an EMBL/GenBank/DDBJ whole genome shotgun (WGS) entry which is preliminary data.</text>
</comment>
<evidence type="ECO:0000256" key="1">
    <source>
        <dbReference type="SAM" id="MobiDB-lite"/>
    </source>
</evidence>
<evidence type="ECO:0000313" key="2">
    <source>
        <dbReference type="EMBL" id="MFC3688732.1"/>
    </source>
</evidence>
<organism evidence="2 3">
    <name type="scientific">Aquipuribacter hungaricus</name>
    <dbReference type="NCBI Taxonomy" id="545624"/>
    <lineage>
        <taxon>Bacteria</taxon>
        <taxon>Bacillati</taxon>
        <taxon>Actinomycetota</taxon>
        <taxon>Actinomycetes</taxon>
        <taxon>Micrococcales</taxon>
        <taxon>Intrasporangiaceae</taxon>
        <taxon>Aquipuribacter</taxon>
    </lineage>
</organism>
<protein>
    <submittedName>
        <fullName evidence="2">Uncharacterized protein</fullName>
    </submittedName>
</protein>